<reference evidence="1 2" key="1">
    <citation type="submission" date="2009-10" db="EMBL/GenBank/DDBJ databases">
        <title>Complete sequence of chromosome of Ammonifex degensii KC4.</title>
        <authorList>
            <consortium name="US DOE Joint Genome Institute"/>
            <person name="Kerfeld C."/>
            <person name="Goodner B."/>
            <person name="Huber H."/>
            <person name="Stetter K."/>
            <person name="Lucas S."/>
            <person name="Copeland A."/>
            <person name="Lapidus A."/>
            <person name="Glavina del Rio T."/>
            <person name="Dalin E."/>
            <person name="Tice H."/>
            <person name="Bruce D."/>
            <person name="Goodwin L."/>
            <person name="Pitluck S."/>
            <person name="Saunders E."/>
            <person name="Brettin T."/>
            <person name="Detter J.C."/>
            <person name="Han C."/>
            <person name="Larimer F."/>
            <person name="Land M."/>
            <person name="Hauser L."/>
            <person name="Kyrpides N."/>
            <person name="Ovchinnikova G."/>
            <person name="Richardson P."/>
        </authorList>
    </citation>
    <scope>NUCLEOTIDE SEQUENCE [LARGE SCALE GENOMIC DNA]</scope>
    <source>
        <strain evidence="2">DSM 10501 / KC4</strain>
    </source>
</reference>
<dbReference type="OrthoDB" id="9816361at2"/>
<accession>C9RAJ4</accession>
<dbReference type="KEGG" id="adg:Adeg_0095"/>
<proteinExistence type="predicted"/>
<evidence type="ECO:0000313" key="1">
    <source>
        <dbReference type="EMBL" id="ACX51271.1"/>
    </source>
</evidence>
<dbReference type="RefSeq" id="WP_015738150.1">
    <property type="nucleotide sequence ID" value="NC_013385.1"/>
</dbReference>
<evidence type="ECO:0000313" key="2">
    <source>
        <dbReference type="Proteomes" id="UP000002620"/>
    </source>
</evidence>
<dbReference type="HOGENOM" id="CLU_1923146_0_0_9"/>
<keyword evidence="2" id="KW-1185">Reference proteome</keyword>
<organism evidence="1 2">
    <name type="scientific">Ammonifex degensii (strain DSM 10501 / KC4)</name>
    <dbReference type="NCBI Taxonomy" id="429009"/>
    <lineage>
        <taxon>Bacteria</taxon>
        <taxon>Bacillati</taxon>
        <taxon>Bacillota</taxon>
        <taxon>Clostridia</taxon>
        <taxon>Thermoanaerobacterales</taxon>
        <taxon>Thermoanaerobacteraceae</taxon>
        <taxon>Ammonifex</taxon>
    </lineage>
</organism>
<dbReference type="EMBL" id="CP001785">
    <property type="protein sequence ID" value="ACX51271.1"/>
    <property type="molecule type" value="Genomic_DNA"/>
</dbReference>
<dbReference type="AlphaFoldDB" id="C9RAJ4"/>
<name>C9RAJ4_AMMDK</name>
<gene>
    <name evidence="1" type="ordered locus">Adeg_0095</name>
</gene>
<protein>
    <submittedName>
        <fullName evidence="1">Uncharacterized protein</fullName>
    </submittedName>
</protein>
<dbReference type="Proteomes" id="UP000002620">
    <property type="component" value="Chromosome"/>
</dbReference>
<sequence>MAKPVCQLCGSPDGERVVGKKGQVVLCRQCVSTLARRVFKVSRAESCPDYEPTTEIKESLIYHEPPRVCGNCVYYDPHTASCSLNPSRIEMICTKCGAFVLETPGRFCPYCGSELAPLSAAYEWTTELAKL</sequence>